<dbReference type="PANTHER" id="PTHR28527:SF1">
    <property type="entry name" value="SWI5-DEPENDENT RECOMBINATION DNA REPAIR PROTEIN 1"/>
    <property type="match status" value="1"/>
</dbReference>
<evidence type="ECO:0000256" key="1">
    <source>
        <dbReference type="SAM" id="Coils"/>
    </source>
</evidence>
<reference evidence="3 4" key="1">
    <citation type="journal article" date="2012" name="Eukaryot. Cell">
        <title>Draft genome sequence of Wickerhamomyces ciferrii NRRL Y-1031 F-60-10.</title>
        <authorList>
            <person name="Schneider J."/>
            <person name="Andrea H."/>
            <person name="Blom J."/>
            <person name="Jaenicke S."/>
            <person name="Ruckert C."/>
            <person name="Schorsch C."/>
            <person name="Szczepanowski R."/>
            <person name="Farwick M."/>
            <person name="Goesmann A."/>
            <person name="Puhler A."/>
            <person name="Schaffer S."/>
            <person name="Tauch A."/>
            <person name="Kohler T."/>
            <person name="Brinkrolf K."/>
        </authorList>
    </citation>
    <scope>NUCLEOTIDE SEQUENCE [LARGE SCALE GENOMIC DNA]</scope>
    <source>
        <strain evidence="4">ATCC 14091 / BCRC 22168 / CBS 111 / JCM 3599 / NBRC 0793 / NRRL Y-1031 F-60-10</strain>
    </source>
</reference>
<accession>K0KFF2</accession>
<feature type="compositionally biased region" description="Low complexity" evidence="2">
    <location>
        <begin position="90"/>
        <end position="108"/>
    </location>
</feature>
<feature type="compositionally biased region" description="Basic and acidic residues" evidence="2">
    <location>
        <begin position="292"/>
        <end position="313"/>
    </location>
</feature>
<organism evidence="3 4">
    <name type="scientific">Wickerhamomyces ciferrii (strain ATCC 14091 / BCRC 22168 / CBS 111 / JCM 3599 / NBRC 0793 / NRRL Y-1031 F-60-10)</name>
    <name type="common">Yeast</name>
    <name type="synonym">Pichia ciferrii</name>
    <dbReference type="NCBI Taxonomy" id="1206466"/>
    <lineage>
        <taxon>Eukaryota</taxon>
        <taxon>Fungi</taxon>
        <taxon>Dikarya</taxon>
        <taxon>Ascomycota</taxon>
        <taxon>Saccharomycotina</taxon>
        <taxon>Saccharomycetes</taxon>
        <taxon>Phaffomycetales</taxon>
        <taxon>Wickerhamomycetaceae</taxon>
        <taxon>Wickerhamomyces</taxon>
    </lineage>
</organism>
<evidence type="ECO:0000313" key="4">
    <source>
        <dbReference type="Proteomes" id="UP000009328"/>
    </source>
</evidence>
<dbReference type="HOGENOM" id="CLU_809426_0_0_1"/>
<feature type="region of interest" description="Disordered" evidence="2">
    <location>
        <begin position="292"/>
        <end position="319"/>
    </location>
</feature>
<dbReference type="Proteomes" id="UP000009328">
    <property type="component" value="Unassembled WGS sequence"/>
</dbReference>
<evidence type="ECO:0000313" key="3">
    <source>
        <dbReference type="EMBL" id="CCH43850.1"/>
    </source>
</evidence>
<gene>
    <name evidence="3" type="ORF">BN7_3404</name>
</gene>
<evidence type="ECO:0000256" key="2">
    <source>
        <dbReference type="SAM" id="MobiDB-lite"/>
    </source>
</evidence>
<keyword evidence="1" id="KW-0175">Coiled coil</keyword>
<dbReference type="EMBL" id="CAIF01000091">
    <property type="protein sequence ID" value="CCH43850.1"/>
    <property type="molecule type" value="Genomic_DNA"/>
</dbReference>
<feature type="coiled-coil region" evidence="1">
    <location>
        <begin position="170"/>
        <end position="204"/>
    </location>
</feature>
<dbReference type="GO" id="GO:0006310">
    <property type="term" value="P:DNA recombination"/>
    <property type="evidence" value="ECO:0007669"/>
    <property type="project" value="TreeGrafter"/>
</dbReference>
<dbReference type="STRING" id="1206466.K0KFF2"/>
<comment type="caution">
    <text evidence="3">The sequence shown here is derived from an EMBL/GenBank/DDBJ whole genome shotgun (WGS) entry which is preliminary data.</text>
</comment>
<sequence>MGDKDTGSSPRTGFKTPAKTIKVTAESSTIDDQDTAKDTSVLIPTKSSPVAPLGPLSGNAGFENPQIIVQKKRKLQLTADPDEVEQSATKIIPSKSRSSSVVSQRIPSLNDISKPELTPPKLNLSYQSFEEQSPAADIIKTSSPKKTTTLEKQSEDQDVIESPIRPTKSNLELRREESKLDYELRQARKKVETLKRAKVILSKNDTDKNQKLIDKWRDAAQRASNYLLNAAIEKINKAGGKKEYEKRERERNNERLEYSLDNSFQDRISDITNSEEYDALPEKEKERILEELENEAEKSMREFENEIQEKEKEYEDQDDDEFTMKDLYKKLNLDYDLVYSGDE</sequence>
<dbReference type="FunCoup" id="K0KFF2">
    <property type="interactions" value="17"/>
</dbReference>
<dbReference type="Gene3D" id="6.10.140.1020">
    <property type="match status" value="1"/>
</dbReference>
<dbReference type="eggNOG" id="ENOG502S2TF">
    <property type="taxonomic scope" value="Eukaryota"/>
</dbReference>
<dbReference type="PANTHER" id="PTHR28527">
    <property type="entry name" value="MATING-TYPE SWITCHING PROTEIN SWI2-RELATED"/>
    <property type="match status" value="1"/>
</dbReference>
<proteinExistence type="predicted"/>
<keyword evidence="4" id="KW-1185">Reference proteome</keyword>
<feature type="region of interest" description="Disordered" evidence="2">
    <location>
        <begin position="1"/>
        <end position="20"/>
    </location>
</feature>
<feature type="region of interest" description="Disordered" evidence="2">
    <location>
        <begin position="132"/>
        <end position="170"/>
    </location>
</feature>
<feature type="region of interest" description="Disordered" evidence="2">
    <location>
        <begin position="79"/>
        <end position="119"/>
    </location>
</feature>
<name>K0KFF2_WICCF</name>
<protein>
    <submittedName>
        <fullName evidence="3">Laminin subunit beta-2</fullName>
    </submittedName>
</protein>
<dbReference type="InParanoid" id="K0KFF2"/>
<dbReference type="AlphaFoldDB" id="K0KFF2"/>